<sequence length="245" mass="28144">MPRIKLIISYDGTHFNGYQVQPGLRTVQSELEHALKRMHKGMDIRVTASGRTDRYVHATGQVIHFDTELEIPADKWNIALNTMLPEDVRIIHAEQVDSQFHARFDAIQKEYRYKVNCAKIPSVFKRHYEYHYPYKVDVMKMKEASKLLLGTHDFTSFSSAKSEVEDRIRTIYSIEILEKENELTFCFIGNGFLYNMVRILVGTLIEVGSGVREPASMLSIIDAKNRAAAGKTAPGHGLYLWKVEY</sequence>
<dbReference type="InterPro" id="IPR001406">
    <property type="entry name" value="PsdUridine_synth_TruA"/>
</dbReference>
<reference evidence="8" key="1">
    <citation type="journal article" date="2019" name="Int. J. Syst. Evol. Microbiol.">
        <title>The Global Catalogue of Microorganisms (GCM) 10K type strain sequencing project: providing services to taxonomists for standard genome sequencing and annotation.</title>
        <authorList>
            <consortium name="The Broad Institute Genomics Platform"/>
            <consortium name="The Broad Institute Genome Sequencing Center for Infectious Disease"/>
            <person name="Wu L."/>
            <person name="Ma J."/>
        </authorList>
    </citation>
    <scope>NUCLEOTIDE SEQUENCE [LARGE SCALE GENOMIC DNA]</scope>
    <source>
        <strain evidence="8">JCM 9731</strain>
    </source>
</reference>
<evidence type="ECO:0000256" key="4">
    <source>
        <dbReference type="HAMAP-Rule" id="MF_00171"/>
    </source>
</evidence>
<evidence type="ECO:0000256" key="3">
    <source>
        <dbReference type="ARBA" id="ARBA00023235"/>
    </source>
</evidence>
<feature type="domain" description="Pseudouridine synthase I TruA alpha/beta" evidence="6">
    <location>
        <begin position="144"/>
        <end position="245"/>
    </location>
</feature>
<comment type="catalytic activity">
    <reaction evidence="4 5">
        <text>uridine(38/39/40) in tRNA = pseudouridine(38/39/40) in tRNA</text>
        <dbReference type="Rhea" id="RHEA:22376"/>
        <dbReference type="Rhea" id="RHEA-COMP:10085"/>
        <dbReference type="Rhea" id="RHEA-COMP:10087"/>
        <dbReference type="ChEBI" id="CHEBI:65314"/>
        <dbReference type="ChEBI" id="CHEBI:65315"/>
        <dbReference type="EC" id="5.4.99.12"/>
    </reaction>
</comment>
<keyword evidence="2 4" id="KW-0819">tRNA processing</keyword>
<keyword evidence="3 4" id="KW-0413">Isomerase</keyword>
<dbReference type="Gene3D" id="3.30.70.580">
    <property type="entry name" value="Pseudouridine synthase I, catalytic domain, N-terminal subdomain"/>
    <property type="match status" value="1"/>
</dbReference>
<protein>
    <recommendedName>
        <fullName evidence="4">tRNA pseudouridine synthase A</fullName>
        <ecNumber evidence="4">5.4.99.12</ecNumber>
    </recommendedName>
    <alternativeName>
        <fullName evidence="4">tRNA pseudouridine(38-40) synthase</fullName>
    </alternativeName>
    <alternativeName>
        <fullName evidence="4">tRNA pseudouridylate synthase I</fullName>
    </alternativeName>
    <alternativeName>
        <fullName evidence="4">tRNA-uridine isomerase I</fullName>
    </alternativeName>
</protein>
<dbReference type="InterPro" id="IPR020094">
    <property type="entry name" value="TruA/RsuA/RluB/E/F_N"/>
</dbReference>
<evidence type="ECO:0000259" key="6">
    <source>
        <dbReference type="Pfam" id="PF01416"/>
    </source>
</evidence>
<dbReference type="HAMAP" id="MF_00171">
    <property type="entry name" value="TruA"/>
    <property type="match status" value="1"/>
</dbReference>
<comment type="function">
    <text evidence="4">Formation of pseudouridine at positions 38, 39 and 40 in the anticodon stem and loop of transfer RNAs.</text>
</comment>
<feature type="domain" description="Pseudouridine synthase I TruA alpha/beta" evidence="6">
    <location>
        <begin position="7"/>
        <end position="105"/>
    </location>
</feature>
<comment type="caution">
    <text evidence="4">Lacks conserved residue(s) required for the propagation of feature annotation.</text>
</comment>
<evidence type="ECO:0000313" key="7">
    <source>
        <dbReference type="EMBL" id="GAA0323581.1"/>
    </source>
</evidence>
<dbReference type="InterPro" id="IPR020103">
    <property type="entry name" value="PsdUridine_synth_cat_dom_sf"/>
</dbReference>
<dbReference type="InterPro" id="IPR020095">
    <property type="entry name" value="PsdUridine_synth_TruA_C"/>
</dbReference>
<gene>
    <name evidence="4 7" type="primary">truA</name>
    <name evidence="7" type="ORF">GCM10008967_12620</name>
</gene>
<dbReference type="Pfam" id="PF01416">
    <property type="entry name" value="PseudoU_synth_1"/>
    <property type="match status" value="2"/>
</dbReference>
<feature type="active site" description="Nucleophile" evidence="4">
    <location>
        <position position="53"/>
    </location>
</feature>
<dbReference type="InterPro" id="IPR020097">
    <property type="entry name" value="PsdUridine_synth_TruA_a/b_dom"/>
</dbReference>
<name>A0ABP3FQM4_9BACI</name>
<comment type="caution">
    <text evidence="7">The sequence shown here is derived from an EMBL/GenBank/DDBJ whole genome shotgun (WGS) entry which is preliminary data.</text>
</comment>
<dbReference type="Proteomes" id="UP001500782">
    <property type="component" value="Unassembled WGS sequence"/>
</dbReference>
<dbReference type="PANTHER" id="PTHR11142:SF0">
    <property type="entry name" value="TRNA PSEUDOURIDINE SYNTHASE-LIKE 1"/>
    <property type="match status" value="1"/>
</dbReference>
<dbReference type="EC" id="5.4.99.12" evidence="4"/>
<evidence type="ECO:0000256" key="5">
    <source>
        <dbReference type="RuleBase" id="RU003792"/>
    </source>
</evidence>
<keyword evidence="8" id="KW-1185">Reference proteome</keyword>
<dbReference type="PIRSF" id="PIRSF001430">
    <property type="entry name" value="tRNA_psdUrid_synth"/>
    <property type="match status" value="1"/>
</dbReference>
<comment type="subunit">
    <text evidence="4">Homodimer.</text>
</comment>
<comment type="similarity">
    <text evidence="1 4 5">Belongs to the tRNA pseudouridine synthase TruA family.</text>
</comment>
<feature type="binding site" evidence="4">
    <location>
        <position position="111"/>
    </location>
    <ligand>
        <name>substrate</name>
    </ligand>
</feature>
<dbReference type="PANTHER" id="PTHR11142">
    <property type="entry name" value="PSEUDOURIDYLATE SYNTHASE"/>
    <property type="match status" value="1"/>
</dbReference>
<dbReference type="EMBL" id="BAAADJ010000013">
    <property type="protein sequence ID" value="GAA0323581.1"/>
    <property type="molecule type" value="Genomic_DNA"/>
</dbReference>
<organism evidence="7 8">
    <name type="scientific">Bacillus carboniphilus</name>
    <dbReference type="NCBI Taxonomy" id="86663"/>
    <lineage>
        <taxon>Bacteria</taxon>
        <taxon>Bacillati</taxon>
        <taxon>Bacillota</taxon>
        <taxon>Bacilli</taxon>
        <taxon>Bacillales</taxon>
        <taxon>Bacillaceae</taxon>
        <taxon>Bacillus</taxon>
    </lineage>
</organism>
<dbReference type="SUPFAM" id="SSF55120">
    <property type="entry name" value="Pseudouridine synthase"/>
    <property type="match status" value="1"/>
</dbReference>
<accession>A0ABP3FQM4</accession>
<evidence type="ECO:0000256" key="2">
    <source>
        <dbReference type="ARBA" id="ARBA00022694"/>
    </source>
</evidence>
<dbReference type="NCBIfam" id="TIGR00071">
    <property type="entry name" value="hisT_truA"/>
    <property type="match status" value="1"/>
</dbReference>
<dbReference type="Gene3D" id="3.30.70.660">
    <property type="entry name" value="Pseudouridine synthase I, catalytic domain, C-terminal subdomain"/>
    <property type="match status" value="1"/>
</dbReference>
<dbReference type="RefSeq" id="WP_343797377.1">
    <property type="nucleotide sequence ID" value="NZ_BAAADJ010000013.1"/>
</dbReference>
<proteinExistence type="inferred from homology"/>
<evidence type="ECO:0000256" key="1">
    <source>
        <dbReference type="ARBA" id="ARBA00009375"/>
    </source>
</evidence>
<dbReference type="CDD" id="cd02570">
    <property type="entry name" value="PseudoU_synth_EcTruA"/>
    <property type="match status" value="1"/>
</dbReference>
<evidence type="ECO:0000313" key="8">
    <source>
        <dbReference type="Proteomes" id="UP001500782"/>
    </source>
</evidence>